<dbReference type="CDD" id="cd06207">
    <property type="entry name" value="CyPoR_like"/>
    <property type="match status" value="1"/>
</dbReference>
<keyword evidence="12" id="KW-0249">Electron transport</keyword>
<dbReference type="GO" id="GO:0004783">
    <property type="term" value="F:sulfite reductase (NADPH) activity"/>
    <property type="evidence" value="ECO:0007669"/>
    <property type="project" value="UniProtKB-EC"/>
</dbReference>
<dbReference type="GeneID" id="54563107"/>
<dbReference type="InterPro" id="IPR039261">
    <property type="entry name" value="FNR_nucleotide-bd"/>
</dbReference>
<dbReference type="FunFam" id="1.20.990.10:FF:000010">
    <property type="entry name" value="Sulfite reductase [NADPH] flavoprotein component"/>
    <property type="match status" value="1"/>
</dbReference>
<protein>
    <recommendedName>
        <fullName evidence="4">assimilatory sulfite reductase (NADPH)</fullName>
        <ecNumber evidence="4">1.8.1.2</ecNumber>
    </recommendedName>
</protein>
<dbReference type="InterPro" id="IPR019752">
    <property type="entry name" value="Pyrv/ketoisovalerate_OxRed_cat"/>
</dbReference>
<evidence type="ECO:0000259" key="19">
    <source>
        <dbReference type="PROSITE" id="PS51384"/>
    </source>
</evidence>
<dbReference type="Pfam" id="PF01558">
    <property type="entry name" value="POR"/>
    <property type="match status" value="1"/>
</dbReference>
<sequence length="1075" mass="118895">MAVEPSENRSAAGTSASTSTGTTPFGQAIDLPQLSGPTYLTAQTLVQQVAYSLSDKLFTYSPESFDLDVAARTWQKSQQKNAYNQVTGVQCYETRNGAGTVALGYMFSPDFDLSKRHVPQSIIASAASLQHLRSALDQLSLLYDVANPTALQVAAVDYSAEAKTGLVTDYASALSLTEDLGLGLVSSRSVYEIQHMSLLSTLMSSILPTVHTYDGITVGRETTRVIDVLNVASLKRTYDEVLGSIKEDVQSKRFTSEGKLSKLLSAFNAELGTEYKAFEYHGHTSPNSVFVVFGTVEASLSAQIAEALAERDVKVGVVNVRVYRPFIEEDFLSALPPTTQQITVLGQVQDQASALDPSVTSSLYADVLAAVNFGSLSSGKAPSVYDIKYARETVWTVEKIETLLRQVGSKPGEGTPSQPTISLWAKDTKQYTFWDADSSKSASAPSMLGQLLSDDSALNVAVRTGHDNLVQGGVLRTDLRTSSKSIEAAYSIKDADVAVIGDEKLLKEFSILSNIKDEGTVLVKSSGWKDEDVEKKLSSPVRKIIAAKRLSLWILDPSKSAKVEEDSELESFLLQLAFLKVARSDVYQAGLRKLKTSNTALDTLTQDLDAAFKQFEVPESWLTIEPEQNETLPPTEDLNVNSFAGFDSAEDDPPNELHDWQVAAKGLAFKEAYGTSSALRPDLSVATKIVHIKEHRRLTPETYDRNIFHIEFDLGDSGLKYDIGEALGIHAENDKEEIEQFIKWYDLNPEEVVEVPSREDPAVFENRTVYQALLQNIDIFGRPPKRFYEALSEFASDDNQKTELLMLGTGGNQEAVLEFKRRAEVDTVTYADILLEFPSAHPSFHDIVRIVTPMKRREYSIASSQKVTPNSVSLLIVTVNWVDPKGRDRFGQATRYLNALPAGAAVTVSVKPSVMKLPPKSTAPIIMAGLGTGLAPFRAFVQERAWQREQGMEIGDVFLYMGSRHQREEYLYGEEWEAYLDAGIITLLGCAFSRDQPQKIYIQDRMRQTLNDIRRAYLREEGAFYLCGPTWPVPDVTSVLEEAVEVEAKAEGKKKDGHKEIERLKEELRYVLEVY</sequence>
<evidence type="ECO:0000256" key="16">
    <source>
        <dbReference type="ARBA" id="ARBA00052219"/>
    </source>
</evidence>
<evidence type="ECO:0000256" key="3">
    <source>
        <dbReference type="ARBA" id="ARBA00004774"/>
    </source>
</evidence>
<dbReference type="Gene3D" id="3.40.50.920">
    <property type="match status" value="1"/>
</dbReference>
<dbReference type="Gene3D" id="2.40.30.10">
    <property type="entry name" value="Translation factors"/>
    <property type="match status" value="1"/>
</dbReference>
<dbReference type="InterPro" id="IPR017927">
    <property type="entry name" value="FAD-bd_FR_type"/>
</dbReference>
<dbReference type="PANTHER" id="PTHR19384">
    <property type="entry name" value="NITRIC OXIDE SYNTHASE-RELATED"/>
    <property type="match status" value="1"/>
</dbReference>
<dbReference type="SUPFAM" id="SSF63380">
    <property type="entry name" value="Riboflavin synthase domain-like"/>
    <property type="match status" value="1"/>
</dbReference>
<evidence type="ECO:0000256" key="9">
    <source>
        <dbReference type="ARBA" id="ARBA00022723"/>
    </source>
</evidence>
<dbReference type="Pfam" id="PF00667">
    <property type="entry name" value="FAD_binding_1"/>
    <property type="match status" value="1"/>
</dbReference>
<evidence type="ECO:0000256" key="12">
    <source>
        <dbReference type="ARBA" id="ARBA00022982"/>
    </source>
</evidence>
<evidence type="ECO:0000256" key="10">
    <source>
        <dbReference type="ARBA" id="ARBA00022827"/>
    </source>
</evidence>
<dbReference type="PROSITE" id="PS51384">
    <property type="entry name" value="FAD_FR"/>
    <property type="match status" value="1"/>
</dbReference>
<dbReference type="GO" id="GO:0005829">
    <property type="term" value="C:cytosol"/>
    <property type="evidence" value="ECO:0007669"/>
    <property type="project" value="TreeGrafter"/>
</dbReference>
<dbReference type="SUPFAM" id="SSF52343">
    <property type="entry name" value="Ferredoxin reductase-like, C-terminal NADP-linked domain"/>
    <property type="match status" value="1"/>
</dbReference>
<keyword evidence="8" id="KW-0288">FMN</keyword>
<feature type="compositionally biased region" description="Low complexity" evidence="18">
    <location>
        <begin position="10"/>
        <end position="23"/>
    </location>
</feature>
<dbReference type="PRINTS" id="PR00371">
    <property type="entry name" value="FPNCR"/>
</dbReference>
<keyword evidence="15" id="KW-0411">Iron-sulfur</keyword>
<evidence type="ECO:0000256" key="4">
    <source>
        <dbReference type="ARBA" id="ARBA00012604"/>
    </source>
</evidence>
<dbReference type="EC" id="1.8.1.2" evidence="4"/>
<comment type="cofactor">
    <cofactor evidence="2">
        <name>FAD</name>
        <dbReference type="ChEBI" id="CHEBI:57692"/>
    </cofactor>
</comment>
<dbReference type="Gene3D" id="3.40.920.10">
    <property type="entry name" value="Pyruvate-ferredoxin oxidoreductase, PFOR, domain III"/>
    <property type="match status" value="1"/>
</dbReference>
<evidence type="ECO:0000313" key="21">
    <source>
        <dbReference type="Proteomes" id="UP000799537"/>
    </source>
</evidence>
<dbReference type="Gene3D" id="3.40.50.970">
    <property type="match status" value="1"/>
</dbReference>
<keyword evidence="10" id="KW-0274">FAD</keyword>
<dbReference type="InterPro" id="IPR001709">
    <property type="entry name" value="Flavoprot_Pyr_Nucl_cyt_Rdtase"/>
</dbReference>
<proteinExistence type="predicted"/>
<evidence type="ECO:0000256" key="11">
    <source>
        <dbReference type="ARBA" id="ARBA00022857"/>
    </source>
</evidence>
<dbReference type="GO" id="GO:0010181">
    <property type="term" value="F:FMN binding"/>
    <property type="evidence" value="ECO:0007669"/>
    <property type="project" value="TreeGrafter"/>
</dbReference>
<dbReference type="FunFam" id="3.40.50.80:FF:000011">
    <property type="entry name" value="Sulfite reductase flavoprotein component"/>
    <property type="match status" value="1"/>
</dbReference>
<keyword evidence="21" id="KW-1185">Reference proteome</keyword>
<keyword evidence="6" id="KW-0004">4Fe-4S</keyword>
<evidence type="ECO:0000256" key="8">
    <source>
        <dbReference type="ARBA" id="ARBA00022643"/>
    </source>
</evidence>
<evidence type="ECO:0000256" key="14">
    <source>
        <dbReference type="ARBA" id="ARBA00023004"/>
    </source>
</evidence>
<evidence type="ECO:0000256" key="15">
    <source>
        <dbReference type="ARBA" id="ARBA00023014"/>
    </source>
</evidence>
<dbReference type="FunFam" id="3.40.50.920:FF:000007">
    <property type="entry name" value="Pyruvate:ferredoxin (Flavodoxin) oxidoreductase"/>
    <property type="match status" value="1"/>
</dbReference>
<feature type="domain" description="FAD-binding FR-type" evidence="19">
    <location>
        <begin position="685"/>
        <end position="919"/>
    </location>
</feature>
<dbReference type="SUPFAM" id="SSF53323">
    <property type="entry name" value="Pyruvate-ferredoxin oxidoreductase, PFOR, domain III"/>
    <property type="match status" value="1"/>
</dbReference>
<dbReference type="AlphaFoldDB" id="A0A6A6BXD2"/>
<dbReference type="GO" id="GO:0051539">
    <property type="term" value="F:4 iron, 4 sulfur cluster binding"/>
    <property type="evidence" value="ECO:0007669"/>
    <property type="project" value="UniProtKB-KW"/>
</dbReference>
<reference evidence="20" key="1">
    <citation type="journal article" date="2020" name="Stud. Mycol.">
        <title>101 Dothideomycetes genomes: a test case for predicting lifestyles and emergence of pathogens.</title>
        <authorList>
            <person name="Haridas S."/>
            <person name="Albert R."/>
            <person name="Binder M."/>
            <person name="Bloem J."/>
            <person name="Labutti K."/>
            <person name="Salamov A."/>
            <person name="Andreopoulos B."/>
            <person name="Baker S."/>
            <person name="Barry K."/>
            <person name="Bills G."/>
            <person name="Bluhm B."/>
            <person name="Cannon C."/>
            <person name="Castanera R."/>
            <person name="Culley D."/>
            <person name="Daum C."/>
            <person name="Ezra D."/>
            <person name="Gonzalez J."/>
            <person name="Henrissat B."/>
            <person name="Kuo A."/>
            <person name="Liang C."/>
            <person name="Lipzen A."/>
            <person name="Lutzoni F."/>
            <person name="Magnuson J."/>
            <person name="Mondo S."/>
            <person name="Nolan M."/>
            <person name="Ohm R."/>
            <person name="Pangilinan J."/>
            <person name="Park H.-J."/>
            <person name="Ramirez L."/>
            <person name="Alfaro M."/>
            <person name="Sun H."/>
            <person name="Tritt A."/>
            <person name="Yoshinaga Y."/>
            <person name="Zwiers L.-H."/>
            <person name="Turgeon B."/>
            <person name="Goodwin S."/>
            <person name="Spatafora J."/>
            <person name="Crous P."/>
            <person name="Grigoriev I."/>
        </authorList>
    </citation>
    <scope>NUCLEOTIDE SEQUENCE</scope>
    <source>
        <strain evidence="20">ATCC 36951</strain>
    </source>
</reference>
<comment type="cofactor">
    <cofactor evidence="1">
        <name>FMN</name>
        <dbReference type="ChEBI" id="CHEBI:58210"/>
    </cofactor>
</comment>
<dbReference type="OrthoDB" id="1856718at2759"/>
<dbReference type="EMBL" id="ML993640">
    <property type="protein sequence ID" value="KAF2159243.1"/>
    <property type="molecule type" value="Genomic_DNA"/>
</dbReference>
<evidence type="ECO:0000256" key="1">
    <source>
        <dbReference type="ARBA" id="ARBA00001917"/>
    </source>
</evidence>
<keyword evidence="14" id="KW-0408">Iron</keyword>
<dbReference type="InterPro" id="IPR017938">
    <property type="entry name" value="Riboflavin_synthase-like_b-brl"/>
</dbReference>
<dbReference type="Pfam" id="PF00175">
    <property type="entry name" value="NAD_binding_1"/>
    <property type="match status" value="1"/>
</dbReference>
<dbReference type="GO" id="GO:0050660">
    <property type="term" value="F:flavin adenine dinucleotide binding"/>
    <property type="evidence" value="ECO:0007669"/>
    <property type="project" value="TreeGrafter"/>
</dbReference>
<keyword evidence="13" id="KW-0560">Oxidoreductase</keyword>
<evidence type="ECO:0000256" key="18">
    <source>
        <dbReference type="SAM" id="MobiDB-lite"/>
    </source>
</evidence>
<dbReference type="InterPro" id="IPR023173">
    <property type="entry name" value="NADPH_Cyt_P450_Rdtase_alpha"/>
</dbReference>
<evidence type="ECO:0000256" key="6">
    <source>
        <dbReference type="ARBA" id="ARBA00022485"/>
    </source>
</evidence>
<keyword evidence="9" id="KW-0479">Metal-binding</keyword>
<comment type="function">
    <text evidence="17">This enzyme catalyzes the 6-electron reduction of sulfite to sulfide. This is one of several activities required for the biosynthesis of L-cysteine from sulfate.</text>
</comment>
<dbReference type="PANTHER" id="PTHR19384:SF109">
    <property type="entry name" value="SULFITE REDUCTASE [NADPH] FLAVOPROTEIN COMPONENT"/>
    <property type="match status" value="1"/>
</dbReference>
<dbReference type="Gene3D" id="1.20.990.10">
    <property type="entry name" value="NADPH-cytochrome p450 Reductase, Chain A, domain 3"/>
    <property type="match status" value="1"/>
</dbReference>
<dbReference type="Proteomes" id="UP000799537">
    <property type="component" value="Unassembled WGS sequence"/>
</dbReference>
<dbReference type="InterPro" id="IPR001433">
    <property type="entry name" value="OxRdtase_FAD/NAD-bd"/>
</dbReference>
<gene>
    <name evidence="20" type="ORF">M409DRAFT_30249</name>
</gene>
<name>A0A6A6BXD2_ZASCE</name>
<dbReference type="FunFam" id="3.40.50.970:FF:000052">
    <property type="entry name" value="Sulfite reductase [NADPH] flavoprotein component"/>
    <property type="match status" value="1"/>
</dbReference>
<evidence type="ECO:0000256" key="2">
    <source>
        <dbReference type="ARBA" id="ARBA00001974"/>
    </source>
</evidence>
<dbReference type="InterPro" id="IPR003097">
    <property type="entry name" value="CysJ-like_FAD-binding"/>
</dbReference>
<dbReference type="RefSeq" id="XP_033660132.1">
    <property type="nucleotide sequence ID" value="XM_033809835.1"/>
</dbReference>
<keyword evidence="5" id="KW-0813">Transport</keyword>
<evidence type="ECO:0000256" key="17">
    <source>
        <dbReference type="ARBA" id="ARBA00059320"/>
    </source>
</evidence>
<feature type="region of interest" description="Disordered" evidence="18">
    <location>
        <begin position="1"/>
        <end position="27"/>
    </location>
</feature>
<dbReference type="InterPro" id="IPR002869">
    <property type="entry name" value="Pyrv_flavodox_OxRed_cen"/>
</dbReference>
<dbReference type="Gene3D" id="3.40.50.80">
    <property type="entry name" value="Nucleotide-binding domain of ferredoxin-NADP reductase (FNR) module"/>
    <property type="match status" value="1"/>
</dbReference>
<evidence type="ECO:0000256" key="13">
    <source>
        <dbReference type="ARBA" id="ARBA00023002"/>
    </source>
</evidence>
<dbReference type="GO" id="GO:0016903">
    <property type="term" value="F:oxidoreductase activity, acting on the aldehyde or oxo group of donors"/>
    <property type="evidence" value="ECO:0007669"/>
    <property type="project" value="InterPro"/>
</dbReference>
<keyword evidence="11" id="KW-0521">NADP</keyword>
<comment type="pathway">
    <text evidence="3">Sulfur metabolism; hydrogen sulfide biosynthesis; hydrogen sulfide from sulfite (NADPH route): step 1/1.</text>
</comment>
<dbReference type="InterPro" id="IPR009014">
    <property type="entry name" value="Transketo_C/PFOR_II"/>
</dbReference>
<dbReference type="GO" id="GO:0046872">
    <property type="term" value="F:metal ion binding"/>
    <property type="evidence" value="ECO:0007669"/>
    <property type="project" value="UniProtKB-KW"/>
</dbReference>
<evidence type="ECO:0000256" key="5">
    <source>
        <dbReference type="ARBA" id="ARBA00022448"/>
    </source>
</evidence>
<evidence type="ECO:0000256" key="7">
    <source>
        <dbReference type="ARBA" id="ARBA00022630"/>
    </source>
</evidence>
<keyword evidence="7" id="KW-0285">Flavoprotein</keyword>
<evidence type="ECO:0000313" key="20">
    <source>
        <dbReference type="EMBL" id="KAF2159243.1"/>
    </source>
</evidence>
<dbReference type="SUPFAM" id="SSF52922">
    <property type="entry name" value="TK C-terminal domain-like"/>
    <property type="match status" value="1"/>
</dbReference>
<accession>A0A6A6BXD2</accession>
<organism evidence="20 21">
    <name type="scientific">Zasmidium cellare ATCC 36951</name>
    <dbReference type="NCBI Taxonomy" id="1080233"/>
    <lineage>
        <taxon>Eukaryota</taxon>
        <taxon>Fungi</taxon>
        <taxon>Dikarya</taxon>
        <taxon>Ascomycota</taxon>
        <taxon>Pezizomycotina</taxon>
        <taxon>Dothideomycetes</taxon>
        <taxon>Dothideomycetidae</taxon>
        <taxon>Mycosphaerellales</taxon>
        <taxon>Mycosphaerellaceae</taxon>
        <taxon>Zasmidium</taxon>
    </lineage>
</organism>
<comment type="catalytic activity">
    <reaction evidence="16">
        <text>hydrogen sulfide + 3 NADP(+) + 3 H2O = sulfite + 3 NADPH + 4 H(+)</text>
        <dbReference type="Rhea" id="RHEA:13801"/>
        <dbReference type="ChEBI" id="CHEBI:15377"/>
        <dbReference type="ChEBI" id="CHEBI:15378"/>
        <dbReference type="ChEBI" id="CHEBI:17359"/>
        <dbReference type="ChEBI" id="CHEBI:29919"/>
        <dbReference type="ChEBI" id="CHEBI:57783"/>
        <dbReference type="ChEBI" id="CHEBI:58349"/>
        <dbReference type="EC" id="1.8.1.2"/>
    </reaction>
</comment>